<keyword evidence="3" id="KW-1185">Reference proteome</keyword>
<name>A0A658QU13_9BURK</name>
<organism evidence="2 3">
    <name type="scientific">Caballeronia concitans</name>
    <dbReference type="NCBI Taxonomy" id="1777133"/>
    <lineage>
        <taxon>Bacteria</taxon>
        <taxon>Pseudomonadati</taxon>
        <taxon>Pseudomonadota</taxon>
        <taxon>Betaproteobacteria</taxon>
        <taxon>Burkholderiales</taxon>
        <taxon>Burkholderiaceae</taxon>
        <taxon>Caballeronia</taxon>
    </lineage>
</organism>
<evidence type="ECO:0000313" key="2">
    <source>
        <dbReference type="EMBL" id="SAL21882.1"/>
    </source>
</evidence>
<evidence type="ECO:0000313" key="3">
    <source>
        <dbReference type="Proteomes" id="UP000198263"/>
    </source>
</evidence>
<accession>A0A658QU13</accession>
<protein>
    <recommendedName>
        <fullName evidence="1">Ribbon-helix-helix domain-containing protein</fullName>
    </recommendedName>
</protein>
<dbReference type="RefSeq" id="WP_040049792.1">
    <property type="nucleotide sequence ID" value="NZ_FCNV02000002.1"/>
</dbReference>
<dbReference type="Gene3D" id="1.10.3990.20">
    <property type="entry name" value="protein bp1543"/>
    <property type="match status" value="1"/>
</dbReference>
<dbReference type="InterPro" id="IPR027373">
    <property type="entry name" value="RHH_dom"/>
</dbReference>
<dbReference type="Proteomes" id="UP000198263">
    <property type="component" value="Unassembled WGS sequence"/>
</dbReference>
<dbReference type="EMBL" id="FCNV02000002">
    <property type="protein sequence ID" value="SAL21882.1"/>
    <property type="molecule type" value="Genomic_DNA"/>
</dbReference>
<dbReference type="OrthoDB" id="5458732at2"/>
<sequence>MCGVYINADPILYESRTRSLRIHGVITTVRLENLFWDVLQEIAGLENLTTSQFAAKLYDELVALRGEMPTNFASFLRVCCLRYLSMREAKKPVAKPDARAPSASAVSYSDSNLHVLKAG</sequence>
<dbReference type="AlphaFoldDB" id="A0A658QU13"/>
<reference evidence="2 3" key="1">
    <citation type="submission" date="2016-01" db="EMBL/GenBank/DDBJ databases">
        <authorList>
            <person name="Peeters C."/>
        </authorList>
    </citation>
    <scope>NUCLEOTIDE SEQUENCE [LARGE SCALE GENOMIC DNA]</scope>
    <source>
        <strain evidence="2">LMG 29315</strain>
    </source>
</reference>
<dbReference type="InterPro" id="IPR038268">
    <property type="entry name" value="RHH_sf"/>
</dbReference>
<feature type="domain" description="Ribbon-helix-helix" evidence="1">
    <location>
        <begin position="16"/>
        <end position="84"/>
    </location>
</feature>
<comment type="caution">
    <text evidence="2">The sequence shown here is derived from an EMBL/GenBank/DDBJ whole genome shotgun (WGS) entry which is preliminary data.</text>
</comment>
<proteinExistence type="predicted"/>
<dbReference type="Pfam" id="PF13467">
    <property type="entry name" value="RHH_4"/>
    <property type="match status" value="1"/>
</dbReference>
<gene>
    <name evidence="2" type="ORF">AWB72_01520</name>
</gene>
<evidence type="ECO:0000259" key="1">
    <source>
        <dbReference type="Pfam" id="PF13467"/>
    </source>
</evidence>